<dbReference type="SUPFAM" id="SSF101498">
    <property type="entry name" value="Anti-sigma factor FlgM"/>
    <property type="match status" value="1"/>
</dbReference>
<comment type="similarity">
    <text evidence="1">Belongs to the FlgM family.</text>
</comment>
<dbReference type="EMBL" id="SMFU01000008">
    <property type="protein sequence ID" value="TCK07032.1"/>
    <property type="molecule type" value="Genomic_DNA"/>
</dbReference>
<dbReference type="InterPro" id="IPR031316">
    <property type="entry name" value="FlgM_C"/>
</dbReference>
<name>A0A4R1GR93_9GAMM</name>
<evidence type="ECO:0000313" key="11">
    <source>
        <dbReference type="EMBL" id="TCK07032.1"/>
    </source>
</evidence>
<keyword evidence="5" id="KW-0805">Transcription regulation</keyword>
<keyword evidence="3" id="KW-0678">Repressor</keyword>
<gene>
    <name evidence="11" type="ORF">CLV83_1889</name>
</gene>
<feature type="compositionally biased region" description="Polar residues" evidence="9">
    <location>
        <begin position="1"/>
        <end position="24"/>
    </location>
</feature>
<keyword evidence="4" id="KW-1005">Bacterial flagellum biogenesis</keyword>
<dbReference type="Pfam" id="PF04316">
    <property type="entry name" value="FlgM"/>
    <property type="match status" value="1"/>
</dbReference>
<protein>
    <recommendedName>
        <fullName evidence="2">Negative regulator of flagellin synthesis</fullName>
    </recommendedName>
    <alternativeName>
        <fullName evidence="8">Anti-sigma-28 factor</fullName>
    </alternativeName>
</protein>
<evidence type="ECO:0000256" key="2">
    <source>
        <dbReference type="ARBA" id="ARBA00017823"/>
    </source>
</evidence>
<dbReference type="InterPro" id="IPR035890">
    <property type="entry name" value="Anti-sigma-28_factor_FlgM_sf"/>
</dbReference>
<evidence type="ECO:0000256" key="6">
    <source>
        <dbReference type="ARBA" id="ARBA00023163"/>
    </source>
</evidence>
<reference evidence="11 12" key="1">
    <citation type="submission" date="2019-03" db="EMBL/GenBank/DDBJ databases">
        <title>Genomic Encyclopedia of Archaeal and Bacterial Type Strains, Phase II (KMG-II): from individual species to whole genera.</title>
        <authorList>
            <person name="Goeker M."/>
        </authorList>
    </citation>
    <scope>NUCLEOTIDE SEQUENCE [LARGE SCALE GENOMIC DNA]</scope>
    <source>
        <strain evidence="11 12">DSM 27697</strain>
    </source>
</reference>
<comment type="caution">
    <text evidence="11">The sequence shown here is derived from an EMBL/GenBank/DDBJ whole genome shotgun (WGS) entry which is preliminary data.</text>
</comment>
<dbReference type="Proteomes" id="UP000294546">
    <property type="component" value="Unassembled WGS sequence"/>
</dbReference>
<keyword evidence="12" id="KW-1185">Reference proteome</keyword>
<proteinExistence type="inferred from homology"/>
<evidence type="ECO:0000256" key="4">
    <source>
        <dbReference type="ARBA" id="ARBA00022795"/>
    </source>
</evidence>
<evidence type="ECO:0000256" key="8">
    <source>
        <dbReference type="ARBA" id="ARBA00030117"/>
    </source>
</evidence>
<dbReference type="GO" id="GO:0045892">
    <property type="term" value="P:negative regulation of DNA-templated transcription"/>
    <property type="evidence" value="ECO:0007669"/>
    <property type="project" value="InterPro"/>
</dbReference>
<comment type="function">
    <text evidence="7">Responsible for the coupling of flagellin expression to flagellar assembly by preventing expression of the flagellin genes when a component of the middle class of proteins is defective. It negatively regulates flagellar genes by inhibiting the activity of FliA by directly binding to FliA.</text>
</comment>
<evidence type="ECO:0000256" key="3">
    <source>
        <dbReference type="ARBA" id="ARBA00022491"/>
    </source>
</evidence>
<evidence type="ECO:0000256" key="1">
    <source>
        <dbReference type="ARBA" id="ARBA00005322"/>
    </source>
</evidence>
<feature type="domain" description="Anti-sigma-28 factor FlgM C-terminal" evidence="10">
    <location>
        <begin position="48"/>
        <end position="101"/>
    </location>
</feature>
<dbReference type="RefSeq" id="WP_132290927.1">
    <property type="nucleotide sequence ID" value="NZ_SMFU01000008.1"/>
</dbReference>
<organism evidence="11 12">
    <name type="scientific">Marinobacterium mangrovicola</name>
    <dbReference type="NCBI Taxonomy" id="1476959"/>
    <lineage>
        <taxon>Bacteria</taxon>
        <taxon>Pseudomonadati</taxon>
        <taxon>Pseudomonadota</taxon>
        <taxon>Gammaproteobacteria</taxon>
        <taxon>Oceanospirillales</taxon>
        <taxon>Oceanospirillaceae</taxon>
        <taxon>Marinobacterium</taxon>
    </lineage>
</organism>
<evidence type="ECO:0000313" key="12">
    <source>
        <dbReference type="Proteomes" id="UP000294546"/>
    </source>
</evidence>
<evidence type="ECO:0000256" key="7">
    <source>
        <dbReference type="ARBA" id="ARBA00024739"/>
    </source>
</evidence>
<evidence type="ECO:0000256" key="9">
    <source>
        <dbReference type="SAM" id="MobiDB-lite"/>
    </source>
</evidence>
<dbReference type="NCBIfam" id="TIGR03824">
    <property type="entry name" value="FlgM_jcvi"/>
    <property type="match status" value="1"/>
</dbReference>
<keyword evidence="6" id="KW-0804">Transcription</keyword>
<evidence type="ECO:0000256" key="5">
    <source>
        <dbReference type="ARBA" id="ARBA00023015"/>
    </source>
</evidence>
<dbReference type="OrthoDB" id="6120348at2"/>
<feature type="region of interest" description="Disordered" evidence="9">
    <location>
        <begin position="1"/>
        <end position="49"/>
    </location>
</feature>
<dbReference type="InterPro" id="IPR007412">
    <property type="entry name" value="FlgM"/>
</dbReference>
<evidence type="ECO:0000259" key="10">
    <source>
        <dbReference type="Pfam" id="PF04316"/>
    </source>
</evidence>
<dbReference type="GO" id="GO:0044781">
    <property type="term" value="P:bacterial-type flagellum organization"/>
    <property type="evidence" value="ECO:0007669"/>
    <property type="project" value="UniProtKB-KW"/>
</dbReference>
<accession>A0A4R1GR93</accession>
<dbReference type="AlphaFoldDB" id="A0A4R1GR93"/>
<sequence length="108" mass="11130">MAIDLTTLSNAQSSNGRGNRVSNEQQNTAGNAGGTGAAQPSVQQASADTVKISDAAQAIQGAAKSLESEPEVNSDRVAELKAAIDSGDYKVDAERVADRMLAFDSLFS</sequence>